<keyword evidence="1" id="KW-1133">Transmembrane helix</keyword>
<dbReference type="OrthoDB" id="10071171at2759"/>
<dbReference type="EMBL" id="SKBQ01000002">
    <property type="protein sequence ID" value="TPX14095.1"/>
    <property type="molecule type" value="Genomic_DNA"/>
</dbReference>
<evidence type="ECO:0000313" key="2">
    <source>
        <dbReference type="EMBL" id="TPX14095.1"/>
    </source>
</evidence>
<dbReference type="GeneID" id="41967936"/>
<dbReference type="Proteomes" id="UP000319257">
    <property type="component" value="Unassembled WGS sequence"/>
</dbReference>
<gene>
    <name evidence="2" type="ORF">E0L32_000489</name>
</gene>
<sequence length="608" mass="69988">MFDVTEVRPYLDVFEEEQASAHEAQAQASGGTAPVLLNRQVSRAAVFLRERFNAPEYAHIVREFQAFCPEEHMDALQGRRPVPVPETKVAWLMESDYFGEPRPCRGPLSAQELYNGLKRWEHQPDDRRHIAYITDLDYWTVPAVALTATYIQTPLLRDCIRRHLRSGSTIRCLTTERRFLPFVFEFHLPYYTWRTHGPDELVPEDMRRCQDDLPLRMRQSVTYLFNAATKPHTGEESIYKAQVSLLVTGQSHDIWCAFCFVDTFFDGVDSLDGVKHCQQTRRAEYECDPLTRFKKTTRLPVLDPRLYFLDCLQAWSSHVKEEWENLVEIIEPIINRQIEKRGLANPLDYSLGSEQEHIATITEDYRWTCNVTRLLTQLESALTPTLEALDKFLQNPEPVLQGVVTPEDAFEATYPRPPPHALTGQNSRNEAGVRRTLEGCHRCIASIGEVYRELRQSHTMVAKLVRLCDISRSQFELYLQLQGIQSIHIQKESSVLFGVCTPLIMAGTIQQTGFVTFQPRLIFVTMTLFFGLIIWIVKPLARQILMLLNTYSERARNARGRFFTRHRRAGDAGEPRQQGFSTAVSRLLGRDPAQDIRRRGGAEQQVTV</sequence>
<dbReference type="RefSeq" id="XP_030995806.1">
    <property type="nucleotide sequence ID" value="XM_031139358.1"/>
</dbReference>
<proteinExistence type="predicted"/>
<keyword evidence="3" id="KW-1185">Reference proteome</keyword>
<organism evidence="2 3">
    <name type="scientific">Thyridium curvatum</name>
    <dbReference type="NCBI Taxonomy" id="1093900"/>
    <lineage>
        <taxon>Eukaryota</taxon>
        <taxon>Fungi</taxon>
        <taxon>Dikarya</taxon>
        <taxon>Ascomycota</taxon>
        <taxon>Pezizomycotina</taxon>
        <taxon>Sordariomycetes</taxon>
        <taxon>Sordariomycetidae</taxon>
        <taxon>Thyridiales</taxon>
        <taxon>Thyridiaceae</taxon>
        <taxon>Thyridium</taxon>
    </lineage>
</organism>
<reference evidence="2 3" key="1">
    <citation type="submission" date="2019-06" db="EMBL/GenBank/DDBJ databases">
        <title>Draft genome sequence of the filamentous fungus Phialemoniopsis curvata isolated from diesel fuel.</title>
        <authorList>
            <person name="Varaljay V.A."/>
            <person name="Lyon W.J."/>
            <person name="Crouch A.L."/>
            <person name="Drake C.E."/>
            <person name="Hollomon J.M."/>
            <person name="Nadeau L.J."/>
            <person name="Nunn H.S."/>
            <person name="Stevenson B.S."/>
            <person name="Bojanowski C.L."/>
            <person name="Crookes-Goodson W.J."/>
        </authorList>
    </citation>
    <scope>NUCLEOTIDE SEQUENCE [LARGE SCALE GENOMIC DNA]</scope>
    <source>
        <strain evidence="2 3">D216</strain>
    </source>
</reference>
<name>A0A507ATF6_9PEZI</name>
<dbReference type="InParanoid" id="A0A507ATF6"/>
<dbReference type="AlphaFoldDB" id="A0A507ATF6"/>
<accession>A0A507ATF6</accession>
<dbReference type="STRING" id="1093900.A0A507ATF6"/>
<evidence type="ECO:0000256" key="1">
    <source>
        <dbReference type="SAM" id="Phobius"/>
    </source>
</evidence>
<feature type="transmembrane region" description="Helical" evidence="1">
    <location>
        <begin position="517"/>
        <end position="537"/>
    </location>
</feature>
<keyword evidence="1" id="KW-0472">Membrane</keyword>
<evidence type="ECO:0000313" key="3">
    <source>
        <dbReference type="Proteomes" id="UP000319257"/>
    </source>
</evidence>
<comment type="caution">
    <text evidence="2">The sequence shown here is derived from an EMBL/GenBank/DDBJ whole genome shotgun (WGS) entry which is preliminary data.</text>
</comment>
<keyword evidence="1" id="KW-0812">Transmembrane</keyword>
<protein>
    <submittedName>
        <fullName evidence="2">Uncharacterized protein</fullName>
    </submittedName>
</protein>